<evidence type="ECO:0000259" key="1">
    <source>
        <dbReference type="Pfam" id="PF08553"/>
    </source>
</evidence>
<keyword evidence="3" id="KW-1185">Reference proteome</keyword>
<protein>
    <recommendedName>
        <fullName evidence="1">Vacuolar import/degradation Vid27 C-terminal domain-containing protein</fullName>
    </recommendedName>
</protein>
<dbReference type="PANTHER" id="PTHR31913">
    <property type="entry name" value="VACUOLAR IMPORT AND DEGRADATION PROTEIN 27"/>
    <property type="match status" value="1"/>
</dbReference>
<dbReference type="InterPro" id="IPR013863">
    <property type="entry name" value="VID27_C"/>
</dbReference>
<dbReference type="SUPFAM" id="SSF50978">
    <property type="entry name" value="WD40 repeat-like"/>
    <property type="match status" value="1"/>
</dbReference>
<dbReference type="Gene3D" id="2.130.10.10">
    <property type="entry name" value="YVTN repeat-like/Quinoprotein amine dehydrogenase"/>
    <property type="match status" value="1"/>
</dbReference>
<proteinExistence type="predicted"/>
<evidence type="ECO:0000313" key="3">
    <source>
        <dbReference type="Proteomes" id="UP001515480"/>
    </source>
</evidence>
<dbReference type="Proteomes" id="UP001515480">
    <property type="component" value="Unassembled WGS sequence"/>
</dbReference>
<reference evidence="2 3" key="1">
    <citation type="journal article" date="2024" name="Science">
        <title>Giant polyketide synthase enzymes in the biosynthesis of giant marine polyether toxins.</title>
        <authorList>
            <person name="Fallon T.R."/>
            <person name="Shende V.V."/>
            <person name="Wierzbicki I.H."/>
            <person name="Pendleton A.L."/>
            <person name="Watervoot N.F."/>
            <person name="Auber R.P."/>
            <person name="Gonzalez D.J."/>
            <person name="Wisecaver J.H."/>
            <person name="Moore B.S."/>
        </authorList>
    </citation>
    <scope>NUCLEOTIDE SEQUENCE [LARGE SCALE GENOMIC DNA]</scope>
    <source>
        <strain evidence="2 3">12B1</strain>
    </source>
</reference>
<accession>A0AB34JGH0</accession>
<dbReference type="Pfam" id="PF08553">
    <property type="entry name" value="VID27"/>
    <property type="match status" value="1"/>
</dbReference>
<name>A0AB34JGH0_PRYPA</name>
<dbReference type="InterPro" id="IPR036322">
    <property type="entry name" value="WD40_repeat_dom_sf"/>
</dbReference>
<feature type="domain" description="Vacuolar import/degradation Vid27 C-terminal" evidence="1">
    <location>
        <begin position="61"/>
        <end position="326"/>
    </location>
</feature>
<organism evidence="2 3">
    <name type="scientific">Prymnesium parvum</name>
    <name type="common">Toxic golden alga</name>
    <dbReference type="NCBI Taxonomy" id="97485"/>
    <lineage>
        <taxon>Eukaryota</taxon>
        <taxon>Haptista</taxon>
        <taxon>Haptophyta</taxon>
        <taxon>Prymnesiophyceae</taxon>
        <taxon>Prymnesiales</taxon>
        <taxon>Prymnesiaceae</taxon>
        <taxon>Prymnesium</taxon>
    </lineage>
</organism>
<sequence length="378" mass="41513">MEGFSGFGTPQVLDAGPRGGAASEVMSALSTGGKKKLCFFKGDAEGTAIGAHTVHDFMGNEQSVGMVQTWNQCNDMLLTSMDKRGAIILMDTETGATKSELNLKRQQKNWGLEVDSITPMDKFGQYEHSDKYCLYGLGDSGKTVFFLNHDTRMGENVEEFVIHADSHRKYKSVTFTCHAQTRAGHLALGRSDGAVALYDAIMSNENASCVLDGMPGPVTSVDAAADGSMVAWTTAEFVFFTCLEPDHWTKKKIPKPRILQLVVNPEDEGKLNAEAKEGSTSERLLPKWTPIKFDAGPSRNDLRVVEREIIAYSGTAQVRWNVRHVRAAWEALNTSDEAKATFDGVVTVMPRSVYRHMTVGDDMDVVALEGEIVKSLRF</sequence>
<dbReference type="GO" id="GO:0005737">
    <property type="term" value="C:cytoplasm"/>
    <property type="evidence" value="ECO:0007669"/>
    <property type="project" value="TreeGrafter"/>
</dbReference>
<dbReference type="GO" id="GO:0005634">
    <property type="term" value="C:nucleus"/>
    <property type="evidence" value="ECO:0007669"/>
    <property type="project" value="TreeGrafter"/>
</dbReference>
<dbReference type="InterPro" id="IPR015943">
    <property type="entry name" value="WD40/YVTN_repeat-like_dom_sf"/>
</dbReference>
<dbReference type="EMBL" id="JBGBPQ010000009">
    <property type="protein sequence ID" value="KAL1519985.1"/>
    <property type="molecule type" value="Genomic_DNA"/>
</dbReference>
<dbReference type="InterPro" id="IPR040458">
    <property type="entry name" value="Vid27"/>
</dbReference>
<evidence type="ECO:0000313" key="2">
    <source>
        <dbReference type="EMBL" id="KAL1519985.1"/>
    </source>
</evidence>
<comment type="caution">
    <text evidence="2">The sequence shown here is derived from an EMBL/GenBank/DDBJ whole genome shotgun (WGS) entry which is preliminary data.</text>
</comment>
<dbReference type="PANTHER" id="PTHR31913:SF0">
    <property type="entry name" value="VACUOLAR IMPORT AND DEGRADATION PROTEIN 27"/>
    <property type="match status" value="1"/>
</dbReference>
<dbReference type="AlphaFoldDB" id="A0AB34JGH0"/>
<gene>
    <name evidence="2" type="ORF">AB1Y20_023467</name>
</gene>